<dbReference type="EnsemblPlants" id="QL02p072555:mrna">
    <property type="protein sequence ID" value="QL02p072555:mrna"/>
    <property type="gene ID" value="QL02p072555"/>
</dbReference>
<dbReference type="InParanoid" id="A0A7N2KYE6"/>
<organism evidence="3 4">
    <name type="scientific">Quercus lobata</name>
    <name type="common">Valley oak</name>
    <dbReference type="NCBI Taxonomy" id="97700"/>
    <lineage>
        <taxon>Eukaryota</taxon>
        <taxon>Viridiplantae</taxon>
        <taxon>Streptophyta</taxon>
        <taxon>Embryophyta</taxon>
        <taxon>Tracheophyta</taxon>
        <taxon>Spermatophyta</taxon>
        <taxon>Magnoliopsida</taxon>
        <taxon>eudicotyledons</taxon>
        <taxon>Gunneridae</taxon>
        <taxon>Pentapetalae</taxon>
        <taxon>rosids</taxon>
        <taxon>fabids</taxon>
        <taxon>Fagales</taxon>
        <taxon>Fagaceae</taxon>
        <taxon>Quercus</taxon>
    </lineage>
</organism>
<dbReference type="PANTHER" id="PTHR24096:SF160">
    <property type="entry name" value="4-COUMARATE--COA LIGASE-LIKE 9"/>
    <property type="match status" value="1"/>
</dbReference>
<dbReference type="PROSITE" id="PS00455">
    <property type="entry name" value="AMP_BINDING"/>
    <property type="match status" value="1"/>
</dbReference>
<dbReference type="Gene3D" id="3.40.50.12780">
    <property type="entry name" value="N-terminal domain of ligase-like"/>
    <property type="match status" value="1"/>
</dbReference>
<dbReference type="SUPFAM" id="SSF56801">
    <property type="entry name" value="Acetyl-CoA synthetase-like"/>
    <property type="match status" value="1"/>
</dbReference>
<dbReference type="PANTHER" id="PTHR24096">
    <property type="entry name" value="LONG-CHAIN-FATTY-ACID--COA LIGASE"/>
    <property type="match status" value="1"/>
</dbReference>
<protein>
    <recommendedName>
        <fullName evidence="2">AMP-dependent synthetase/ligase domain-containing protein</fullName>
    </recommendedName>
</protein>
<sequence length="657" mass="73709">MDQAAKPHHLIDSKSGFNRETKTFHSLRPSIHLPPQHIPMSAAEYAFSLRLLNSPRQHLDSLAFINSSTGQRVSFSEFISKTQSLASYLRSVIGLSKGDTAFVLSQNLVQVPILCFSLLSLGVVISPANPLNTDSEISRLIQLCNPVIAFSTSSSAHKLSNITTLRFKTILLDSPEFDSMTTSSPPIQKLDHVEVRQSDLAAIFYSSGTTGTVKGVMVSHRNLMANVAGAYANRTTERKSPAVLLCTVPYFHMYGYSFFLKSVAMSECAVVMERFDLRKMVRAMEEFRVTHLALAPPLLVAMAKNDDVTGGCDLSSLEEVVCGGAPLGKDVISAFLARFPRVALLQGYGLTESTGGVFRTWGAEESVHWGAAGKLSAGFEAKIVNPDTSDALPPGKQGELWIKGAAIMKEPHSLTFTIIPNDFEYGLMGQGLGRGANSPKAKVQRQRKTRFWTELRHCMVLGLKPMGKPTTWMRKTRFWTESRHCMVLGLKPMGKPTTWMRKTRFWTEPRHCIVLGLKPMGKPTTWMRKTRFWTEPRHCMVLGLKPMGKPTTWMRKTRFWTEPRHCMVLGLKPMGKPTTWMRKTRFWTEPRHCMVLGLKPMGKPTTSEPRKYGDQLLKPMGKPTTWMRKTRFLDRTKALDGPRTQAYGETNYLDEEI</sequence>
<feature type="domain" description="AMP-dependent synthetase/ligase" evidence="2">
    <location>
        <begin position="55"/>
        <end position="409"/>
    </location>
</feature>
<reference evidence="3" key="2">
    <citation type="submission" date="2021-01" db="UniProtKB">
        <authorList>
            <consortium name="EnsemblPlants"/>
        </authorList>
    </citation>
    <scope>IDENTIFICATION</scope>
</reference>
<dbReference type="InterPro" id="IPR020845">
    <property type="entry name" value="AMP-binding_CS"/>
</dbReference>
<name>A0A7N2KYE6_QUELO</name>
<dbReference type="Proteomes" id="UP000594261">
    <property type="component" value="Chromosome 2"/>
</dbReference>
<dbReference type="Pfam" id="PF00501">
    <property type="entry name" value="AMP-binding"/>
    <property type="match status" value="1"/>
</dbReference>
<evidence type="ECO:0000259" key="2">
    <source>
        <dbReference type="Pfam" id="PF00501"/>
    </source>
</evidence>
<accession>A0A7N2KYE6</accession>
<reference evidence="4" key="1">
    <citation type="journal article" date="2016" name="G3 (Bethesda)">
        <title>First Draft Assembly and Annotation of the Genome of a California Endemic Oak Quercus lobata Nee (Fagaceae).</title>
        <authorList>
            <person name="Sork V.L."/>
            <person name="Fitz-Gibbon S.T."/>
            <person name="Puiu D."/>
            <person name="Crepeau M."/>
            <person name="Gugger P.F."/>
            <person name="Sherman R."/>
            <person name="Stevens K."/>
            <person name="Langley C.H."/>
            <person name="Pellegrini M."/>
            <person name="Salzberg S.L."/>
        </authorList>
    </citation>
    <scope>NUCLEOTIDE SEQUENCE [LARGE SCALE GENOMIC DNA]</scope>
    <source>
        <strain evidence="4">cv. SW786</strain>
    </source>
</reference>
<keyword evidence="4" id="KW-1185">Reference proteome</keyword>
<dbReference type="InterPro" id="IPR042099">
    <property type="entry name" value="ANL_N_sf"/>
</dbReference>
<evidence type="ECO:0000313" key="4">
    <source>
        <dbReference type="Proteomes" id="UP000594261"/>
    </source>
</evidence>
<keyword evidence="1" id="KW-0436">Ligase</keyword>
<dbReference type="AlphaFoldDB" id="A0A7N2KYE6"/>
<dbReference type="InterPro" id="IPR000873">
    <property type="entry name" value="AMP-dep_synth/lig_dom"/>
</dbReference>
<dbReference type="GO" id="GO:0016405">
    <property type="term" value="F:CoA-ligase activity"/>
    <property type="evidence" value="ECO:0007669"/>
    <property type="project" value="TreeGrafter"/>
</dbReference>
<evidence type="ECO:0000313" key="3">
    <source>
        <dbReference type="EnsemblPlants" id="QL02p072555:mrna"/>
    </source>
</evidence>
<evidence type="ECO:0000256" key="1">
    <source>
        <dbReference type="ARBA" id="ARBA00022598"/>
    </source>
</evidence>
<proteinExistence type="predicted"/>
<dbReference type="Gramene" id="QL02p072555:mrna">
    <property type="protein sequence ID" value="QL02p072555:mrna"/>
    <property type="gene ID" value="QL02p072555"/>
</dbReference>